<feature type="transmembrane region" description="Helical" evidence="1">
    <location>
        <begin position="48"/>
        <end position="77"/>
    </location>
</feature>
<dbReference type="AlphaFoldDB" id="A0A1H8YNR8"/>
<keyword evidence="1" id="KW-0812">Transmembrane</keyword>
<dbReference type="STRING" id="394193.SAMN04489732_13138"/>
<proteinExistence type="predicted"/>
<name>A0A1H8YNR8_9PSEU</name>
<keyword evidence="1" id="KW-0472">Membrane</keyword>
<dbReference type="Proteomes" id="UP000198582">
    <property type="component" value="Unassembled WGS sequence"/>
</dbReference>
<accession>A0A1H8YNR8</accession>
<evidence type="ECO:0000313" key="2">
    <source>
        <dbReference type="EMBL" id="SEP53799.1"/>
    </source>
</evidence>
<sequence length="315" mass="34293">MARRGITARVTAGSIDEESGGTLWNPHLSLARRVWEIRRTVFSREVPFLVLGGALLVVIGFVAGMWGFALLGAFIVFCGLGTGLANLRCLTLGQCAHPDGLCRLDERPGIALFRSRDFTGMGSMARGIASRAIDAVGELHDTPAHAWLDPGLPSTAHRLAWEVLHCLDRTRRARTLAFQLAQNPAHAVLAGALAEAIDALDHRLDEAAQSLSGCAVLAREWTRALHDAELRRDGEQELRSTRMIAPDALTAATESLLQQTFCRVTAARDLTDSGPFPWEQPRTTRFPSAAGHQFTEAARRFGIQRRLTGEETGLS</sequence>
<keyword evidence="3" id="KW-1185">Reference proteome</keyword>
<evidence type="ECO:0000313" key="3">
    <source>
        <dbReference type="Proteomes" id="UP000198582"/>
    </source>
</evidence>
<dbReference type="EMBL" id="FOEF01000031">
    <property type="protein sequence ID" value="SEP53799.1"/>
    <property type="molecule type" value="Genomic_DNA"/>
</dbReference>
<evidence type="ECO:0000256" key="1">
    <source>
        <dbReference type="SAM" id="Phobius"/>
    </source>
</evidence>
<reference evidence="2 3" key="1">
    <citation type="submission" date="2016-10" db="EMBL/GenBank/DDBJ databases">
        <authorList>
            <person name="de Groot N.N."/>
        </authorList>
    </citation>
    <scope>NUCLEOTIDE SEQUENCE [LARGE SCALE GENOMIC DNA]</scope>
    <source>
        <strain evidence="2 3">DSM 44993</strain>
    </source>
</reference>
<protein>
    <submittedName>
        <fullName evidence="2">Uncharacterized protein</fullName>
    </submittedName>
</protein>
<organism evidence="2 3">
    <name type="scientific">Amycolatopsis saalfeldensis</name>
    <dbReference type="NCBI Taxonomy" id="394193"/>
    <lineage>
        <taxon>Bacteria</taxon>
        <taxon>Bacillati</taxon>
        <taxon>Actinomycetota</taxon>
        <taxon>Actinomycetes</taxon>
        <taxon>Pseudonocardiales</taxon>
        <taxon>Pseudonocardiaceae</taxon>
        <taxon>Amycolatopsis</taxon>
    </lineage>
</organism>
<keyword evidence="1" id="KW-1133">Transmembrane helix</keyword>
<gene>
    <name evidence="2" type="ORF">SAMN04489732_13138</name>
</gene>